<dbReference type="AlphaFoldDB" id="A0A5C8NJJ7"/>
<protein>
    <submittedName>
        <fullName evidence="2">Uncharacterized protein</fullName>
    </submittedName>
</protein>
<name>A0A5C8NJJ7_9ACTN</name>
<gene>
    <name evidence="2" type="ORF">FHP06_08045</name>
</gene>
<dbReference type="OrthoDB" id="4373027at2"/>
<evidence type="ECO:0000313" key="3">
    <source>
        <dbReference type="Proteomes" id="UP000321571"/>
    </source>
</evidence>
<accession>A0A5C8NJJ7</accession>
<keyword evidence="3" id="KW-1185">Reference proteome</keyword>
<dbReference type="EMBL" id="VDUX01000003">
    <property type="protein sequence ID" value="TXL61370.1"/>
    <property type="molecule type" value="Genomic_DNA"/>
</dbReference>
<dbReference type="Proteomes" id="UP000321571">
    <property type="component" value="Unassembled WGS sequence"/>
</dbReference>
<dbReference type="RefSeq" id="WP_147685587.1">
    <property type="nucleotide sequence ID" value="NZ_VDUX01000003.1"/>
</dbReference>
<proteinExistence type="predicted"/>
<reference evidence="2 3" key="1">
    <citation type="submission" date="2019-06" db="EMBL/GenBank/DDBJ databases">
        <title>Aeromicrobium sp. nov., isolated from a maize field.</title>
        <authorList>
            <person name="Lin S.-Y."/>
            <person name="Tsai C.-F."/>
            <person name="Young C.-C."/>
        </authorList>
    </citation>
    <scope>NUCLEOTIDE SEQUENCE [LARGE SCALE GENOMIC DNA]</scope>
    <source>
        <strain evidence="2 3">CC-CFT486</strain>
    </source>
</reference>
<feature type="region of interest" description="Disordered" evidence="1">
    <location>
        <begin position="1"/>
        <end position="21"/>
    </location>
</feature>
<evidence type="ECO:0000313" key="2">
    <source>
        <dbReference type="EMBL" id="TXL61370.1"/>
    </source>
</evidence>
<comment type="caution">
    <text evidence="2">The sequence shown here is derived from an EMBL/GenBank/DDBJ whole genome shotgun (WGS) entry which is preliminary data.</text>
</comment>
<sequence length="157" mass="17132">MDDENRVAGLGRRLPHMNPPDRPIRDLDDLTEAWRFVDGGHGYSAPQLFALLIDADGHVLPTIIQMYDEELDSAPDDPLLEMFVDRLGQALDVHAPGGAVAIMKARPGSSEMTSLDRRWCRALHGHLYAASFASKPLFFATDTSLGVVPPDVLVAAS</sequence>
<evidence type="ECO:0000256" key="1">
    <source>
        <dbReference type="SAM" id="MobiDB-lite"/>
    </source>
</evidence>
<organism evidence="2 3">
    <name type="scientific">Aeromicrobium terrae</name>
    <dbReference type="NCBI Taxonomy" id="2498846"/>
    <lineage>
        <taxon>Bacteria</taxon>
        <taxon>Bacillati</taxon>
        <taxon>Actinomycetota</taxon>
        <taxon>Actinomycetes</taxon>
        <taxon>Propionibacteriales</taxon>
        <taxon>Nocardioidaceae</taxon>
        <taxon>Aeromicrobium</taxon>
    </lineage>
</organism>